<dbReference type="InterPro" id="IPR001005">
    <property type="entry name" value="SANT/Myb"/>
</dbReference>
<dbReference type="InterPro" id="IPR009057">
    <property type="entry name" value="Homeodomain-like_sf"/>
</dbReference>
<accession>W2PSA3</accession>
<proteinExistence type="predicted"/>
<sequence>MVAESAVKRGRDAVNAEPHADKAGEAQKKKNGGVVSKRWTPEQDEALKKAVAELGHRNWMVRCVPFLSWQ</sequence>
<dbReference type="RefSeq" id="XP_008911857.1">
    <property type="nucleotide sequence ID" value="XM_008913609.1"/>
</dbReference>
<dbReference type="GeneID" id="20192457"/>
<organism evidence="3 4">
    <name type="scientific">Phytophthora nicotianae (strain INRA-310)</name>
    <name type="common">Phytophthora parasitica</name>
    <dbReference type="NCBI Taxonomy" id="761204"/>
    <lineage>
        <taxon>Eukaryota</taxon>
        <taxon>Sar</taxon>
        <taxon>Stramenopiles</taxon>
        <taxon>Oomycota</taxon>
        <taxon>Peronosporomycetes</taxon>
        <taxon>Peronosporales</taxon>
        <taxon>Peronosporaceae</taxon>
        <taxon>Phytophthora</taxon>
    </lineage>
</organism>
<feature type="compositionally biased region" description="Basic and acidic residues" evidence="1">
    <location>
        <begin position="1"/>
        <end position="28"/>
    </location>
</feature>
<reference evidence="3 4" key="2">
    <citation type="submission" date="2013-11" db="EMBL/GenBank/DDBJ databases">
        <title>The Genome Sequence of Phytophthora parasitica INRA-310.</title>
        <authorList>
            <consortium name="The Broad Institute Genomics Platform"/>
            <person name="Russ C."/>
            <person name="Tyler B."/>
            <person name="Panabieres F."/>
            <person name="Shan W."/>
            <person name="Tripathy S."/>
            <person name="Grunwald N."/>
            <person name="Machado M."/>
            <person name="Johnson C.S."/>
            <person name="Arredondo F."/>
            <person name="Hong C."/>
            <person name="Coffey M."/>
            <person name="Young S.K."/>
            <person name="Zeng Q."/>
            <person name="Gargeya S."/>
            <person name="Fitzgerald M."/>
            <person name="Abouelleil A."/>
            <person name="Alvarado L."/>
            <person name="Chapman S.B."/>
            <person name="Gainer-Dewar J."/>
            <person name="Goldberg J."/>
            <person name="Griggs A."/>
            <person name="Gujja S."/>
            <person name="Hansen M."/>
            <person name="Howarth C."/>
            <person name="Imamovic A."/>
            <person name="Ireland A."/>
            <person name="Larimer J."/>
            <person name="McCowan C."/>
            <person name="Murphy C."/>
            <person name="Pearson M."/>
            <person name="Poon T.W."/>
            <person name="Priest M."/>
            <person name="Roberts A."/>
            <person name="Saif S."/>
            <person name="Shea T."/>
            <person name="Sykes S."/>
            <person name="Wortman J."/>
            <person name="Nusbaum C."/>
            <person name="Birren B."/>
        </authorList>
    </citation>
    <scope>NUCLEOTIDE SEQUENCE [LARGE SCALE GENOMIC DNA]</scope>
    <source>
        <strain evidence="3 4">INRA-310</strain>
    </source>
</reference>
<feature type="domain" description="Myb-like" evidence="2">
    <location>
        <begin position="37"/>
        <end position="59"/>
    </location>
</feature>
<protein>
    <recommendedName>
        <fullName evidence="2">Myb-like domain-containing protein</fullName>
    </recommendedName>
</protein>
<dbReference type="CDD" id="cd00167">
    <property type="entry name" value="SANT"/>
    <property type="match status" value="1"/>
</dbReference>
<gene>
    <name evidence="3" type="ORF">PPTG_23858</name>
</gene>
<evidence type="ECO:0000259" key="2">
    <source>
        <dbReference type="Pfam" id="PF00249"/>
    </source>
</evidence>
<reference evidence="4" key="1">
    <citation type="submission" date="2011-12" db="EMBL/GenBank/DDBJ databases">
        <authorList>
            <consortium name="The Broad Institute Genome Sequencing Platform"/>
            <person name="Russ C."/>
            <person name="Tyler B."/>
            <person name="Panabieres F."/>
            <person name="Shan W."/>
            <person name="Tripathy S."/>
            <person name="Grunwald N."/>
            <person name="Machado M."/>
            <person name="Young S.K."/>
            <person name="Zeng Q."/>
            <person name="Gargeya S."/>
            <person name="Fitzgerald M."/>
            <person name="Haas B."/>
            <person name="Abouelleil A."/>
            <person name="Alvarado L."/>
            <person name="Arachchi H.M."/>
            <person name="Berlin A."/>
            <person name="Chapman S.B."/>
            <person name="Gearin G."/>
            <person name="Goldberg J."/>
            <person name="Griggs A."/>
            <person name="Gujja S."/>
            <person name="Hansen M."/>
            <person name="Heiman D."/>
            <person name="Howarth C."/>
            <person name="Larimer J."/>
            <person name="Lui A."/>
            <person name="MacDonald P.J.P."/>
            <person name="McCowen C."/>
            <person name="Montmayeur A."/>
            <person name="Murphy C."/>
            <person name="Neiman D."/>
            <person name="Pearson M."/>
            <person name="Priest M."/>
            <person name="Roberts A."/>
            <person name="Saif S."/>
            <person name="Shea T."/>
            <person name="Sisk P."/>
            <person name="Stolte C."/>
            <person name="Sykes S."/>
            <person name="Wortman J."/>
            <person name="Nusbaum C."/>
            <person name="Birren B."/>
        </authorList>
    </citation>
    <scope>NUCLEOTIDE SEQUENCE [LARGE SCALE GENOMIC DNA]</scope>
    <source>
        <strain evidence="4">INRA-310</strain>
    </source>
</reference>
<dbReference type="STRING" id="761204.W2PSA3"/>
<dbReference type="SUPFAM" id="SSF46689">
    <property type="entry name" value="Homeodomain-like"/>
    <property type="match status" value="1"/>
</dbReference>
<dbReference type="Pfam" id="PF00249">
    <property type="entry name" value="Myb_DNA-binding"/>
    <property type="match status" value="1"/>
</dbReference>
<dbReference type="VEuPathDB" id="FungiDB:PPTG_23858"/>
<evidence type="ECO:0000313" key="4">
    <source>
        <dbReference type="Proteomes" id="UP000018817"/>
    </source>
</evidence>
<dbReference type="AlphaFoldDB" id="W2PSA3"/>
<evidence type="ECO:0000313" key="3">
    <source>
        <dbReference type="EMBL" id="ETN02900.1"/>
    </source>
</evidence>
<dbReference type="EMBL" id="KI669614">
    <property type="protein sequence ID" value="ETN02900.1"/>
    <property type="molecule type" value="Genomic_DNA"/>
</dbReference>
<dbReference type="Proteomes" id="UP000018817">
    <property type="component" value="Unassembled WGS sequence"/>
</dbReference>
<dbReference type="Gene3D" id="1.10.10.60">
    <property type="entry name" value="Homeodomain-like"/>
    <property type="match status" value="1"/>
</dbReference>
<evidence type="ECO:0000256" key="1">
    <source>
        <dbReference type="SAM" id="MobiDB-lite"/>
    </source>
</evidence>
<feature type="region of interest" description="Disordered" evidence="1">
    <location>
        <begin position="1"/>
        <end position="41"/>
    </location>
</feature>
<name>W2PSA3_PHYN3</name>